<dbReference type="PANTHER" id="PTHR47424:SF9">
    <property type="entry name" value="TAH-2"/>
    <property type="match status" value="1"/>
</dbReference>
<evidence type="ECO:0000313" key="5">
    <source>
        <dbReference type="EMBL" id="KAF3038469.1"/>
    </source>
</evidence>
<dbReference type="EMBL" id="SWKV01000036">
    <property type="protein sequence ID" value="KAF3038469.1"/>
    <property type="molecule type" value="Genomic_DNA"/>
</dbReference>
<evidence type="ECO:0000313" key="6">
    <source>
        <dbReference type="Proteomes" id="UP000758155"/>
    </source>
</evidence>
<dbReference type="AlphaFoldDB" id="A0A9P5C026"/>
<dbReference type="InterPro" id="IPR007219">
    <property type="entry name" value="XnlR_reg_dom"/>
</dbReference>
<evidence type="ECO:0000259" key="4">
    <source>
        <dbReference type="Pfam" id="PF04082"/>
    </source>
</evidence>
<dbReference type="GO" id="GO:0000981">
    <property type="term" value="F:DNA-binding transcription factor activity, RNA polymerase II-specific"/>
    <property type="evidence" value="ECO:0007669"/>
    <property type="project" value="TreeGrafter"/>
</dbReference>
<accession>A0A9P5C026</accession>
<comment type="caution">
    <text evidence="5">The sequence shown here is derived from an EMBL/GenBank/DDBJ whole genome shotgun (WGS) entry which is preliminary data.</text>
</comment>
<keyword evidence="2" id="KW-0804">Transcription</keyword>
<evidence type="ECO:0000256" key="1">
    <source>
        <dbReference type="ARBA" id="ARBA00023015"/>
    </source>
</evidence>
<dbReference type="GO" id="GO:0005634">
    <property type="term" value="C:nucleus"/>
    <property type="evidence" value="ECO:0007669"/>
    <property type="project" value="TreeGrafter"/>
</dbReference>
<feature type="domain" description="Xylanolytic transcriptional activator regulatory" evidence="4">
    <location>
        <begin position="94"/>
        <end position="247"/>
    </location>
</feature>
<dbReference type="OrthoDB" id="4064873at2759"/>
<dbReference type="PANTHER" id="PTHR47424">
    <property type="entry name" value="REGULATORY PROTEIN GAL4"/>
    <property type="match status" value="1"/>
</dbReference>
<protein>
    <recommendedName>
        <fullName evidence="4">Xylanolytic transcriptional activator regulatory domain-containing protein</fullName>
    </recommendedName>
</protein>
<name>A0A9P5C026_9PLEO</name>
<keyword evidence="1" id="KW-0805">Transcription regulation</keyword>
<dbReference type="GO" id="GO:0008270">
    <property type="term" value="F:zinc ion binding"/>
    <property type="evidence" value="ECO:0007669"/>
    <property type="project" value="InterPro"/>
</dbReference>
<dbReference type="Proteomes" id="UP000758155">
    <property type="component" value="Unassembled WGS sequence"/>
</dbReference>
<dbReference type="GO" id="GO:0000978">
    <property type="term" value="F:RNA polymerase II cis-regulatory region sequence-specific DNA binding"/>
    <property type="evidence" value="ECO:0007669"/>
    <property type="project" value="TreeGrafter"/>
</dbReference>
<dbReference type="Pfam" id="PF04082">
    <property type="entry name" value="Fungal_trans"/>
    <property type="match status" value="1"/>
</dbReference>
<evidence type="ECO:0000256" key="3">
    <source>
        <dbReference type="ARBA" id="ARBA00023242"/>
    </source>
</evidence>
<keyword evidence="6" id="KW-1185">Reference proteome</keyword>
<dbReference type="GO" id="GO:0000435">
    <property type="term" value="P:positive regulation of transcription from RNA polymerase II promoter by galactose"/>
    <property type="evidence" value="ECO:0007669"/>
    <property type="project" value="TreeGrafter"/>
</dbReference>
<reference evidence="5" key="1">
    <citation type="submission" date="2019-04" db="EMBL/GenBank/DDBJ databases">
        <title>Sequencing of skin fungus with MAO and IRED activity.</title>
        <authorList>
            <person name="Marsaioli A.J."/>
            <person name="Bonatto J.M.C."/>
            <person name="Reis Junior O."/>
        </authorList>
    </citation>
    <scope>NUCLEOTIDE SEQUENCE</scope>
    <source>
        <strain evidence="5">28M1</strain>
    </source>
</reference>
<keyword evidence="3" id="KW-0539">Nucleus</keyword>
<dbReference type="CDD" id="cd12148">
    <property type="entry name" value="fungal_TF_MHR"/>
    <property type="match status" value="1"/>
</dbReference>
<gene>
    <name evidence="5" type="ORF">E8E12_003322</name>
</gene>
<dbReference type="GO" id="GO:0006351">
    <property type="term" value="P:DNA-templated transcription"/>
    <property type="evidence" value="ECO:0007669"/>
    <property type="project" value="InterPro"/>
</dbReference>
<organism evidence="5 6">
    <name type="scientific">Didymella heteroderae</name>
    <dbReference type="NCBI Taxonomy" id="1769908"/>
    <lineage>
        <taxon>Eukaryota</taxon>
        <taxon>Fungi</taxon>
        <taxon>Dikarya</taxon>
        <taxon>Ascomycota</taxon>
        <taxon>Pezizomycotina</taxon>
        <taxon>Dothideomycetes</taxon>
        <taxon>Pleosporomycetidae</taxon>
        <taxon>Pleosporales</taxon>
        <taxon>Pleosporineae</taxon>
        <taxon>Didymellaceae</taxon>
        <taxon>Didymella</taxon>
    </lineage>
</organism>
<evidence type="ECO:0000256" key="2">
    <source>
        <dbReference type="ARBA" id="ARBA00023163"/>
    </source>
</evidence>
<proteinExistence type="predicted"/>
<dbReference type="InterPro" id="IPR051127">
    <property type="entry name" value="Fungal_SecMet_Regulators"/>
</dbReference>
<sequence length="597" mass="65644">MAQPSVMLSSVSGEKVFVGNTAAISFLQFLQRTLERHIGPSGFTDAQESRNLFEADAVDNGSSRLYDGLCVEDKKAYIQYFFDASNGLLDLYTWEEVCHMLHAESHNNARDSSSTSQSLEGLESAALYLMVAIGAQCYGPTKDAVVWAAELFAFARKLAFAQMLESPSLDLVRVFLLMAFYMFGACRRNSAFMYLGIASKSADILGLHISAQQKHTVASTRNARLRAAKSIRVFDVVCNSILGRSSSTPSLRPGQSSYVSDRSDNAADIVYRALALGATYEITAVLDTAIKKSAEDELDVDTAESLVLALQQKSRNFPSVLRSSDNEGCTNSRQVIIGNMHVSGAYYFSVILATRQFLIQHIIPQLSDGSKPSQHQDLSEKSKIDQLADACIEAATFMAHMCHQVMRSGHLLGNMCILKAWVFATGLVLGFSLLTEDTTHTLERRTAFLKSLHVLGDLKHLSPQAEQYYGILSSFHQAIKVYNERTQRKKRASRGTLVDCVFLPEGASVINEPEAAIATQLPSPEMTMQDISSAEWLDSLPLDGLNDIEPINPTSIGDNDIIMRMLWESERYAMDYPAGMLPDAEDATAQNIGTLLS</sequence>